<keyword evidence="9" id="KW-0539">Nucleus</keyword>
<dbReference type="InterPro" id="IPR042320">
    <property type="entry name" value="MMS22-like"/>
</dbReference>
<dbReference type="VEuPathDB" id="VectorBase:CSON001298"/>
<protein>
    <recommendedName>
        <fullName evidence="4">Protein MMS22-like</fullName>
    </recommendedName>
    <alternativeName>
        <fullName evidence="10">Methyl methanesulfonate-sensitivity protein 22-like</fullName>
    </alternativeName>
</protein>
<evidence type="ECO:0000256" key="10">
    <source>
        <dbReference type="ARBA" id="ARBA00033326"/>
    </source>
</evidence>
<keyword evidence="5" id="KW-0158">Chromosome</keyword>
<evidence type="ECO:0000259" key="12">
    <source>
        <dbReference type="Pfam" id="PF14911"/>
    </source>
</evidence>
<dbReference type="GO" id="GO:0043596">
    <property type="term" value="C:nuclear replication fork"/>
    <property type="evidence" value="ECO:0007669"/>
    <property type="project" value="TreeGrafter"/>
</dbReference>
<evidence type="ECO:0000256" key="9">
    <source>
        <dbReference type="ARBA" id="ARBA00023242"/>
    </source>
</evidence>
<comment type="subcellular location">
    <subcellularLocation>
        <location evidence="2">Chromosome</location>
    </subcellularLocation>
    <subcellularLocation>
        <location evidence="1">Nucleus</location>
    </subcellularLocation>
</comment>
<keyword evidence="7" id="KW-0156">Chromatin regulator</keyword>
<dbReference type="GO" id="GO:0000724">
    <property type="term" value="P:double-strand break repair via homologous recombination"/>
    <property type="evidence" value="ECO:0007669"/>
    <property type="project" value="InterPro"/>
</dbReference>
<evidence type="ECO:0000256" key="5">
    <source>
        <dbReference type="ARBA" id="ARBA00022454"/>
    </source>
</evidence>
<proteinExistence type="inferred from homology"/>
<dbReference type="Pfam" id="PF14910">
    <property type="entry name" value="MMS22L_N"/>
    <property type="match status" value="1"/>
</dbReference>
<evidence type="ECO:0000256" key="7">
    <source>
        <dbReference type="ARBA" id="ARBA00022853"/>
    </source>
</evidence>
<dbReference type="GO" id="GO:0031297">
    <property type="term" value="P:replication fork processing"/>
    <property type="evidence" value="ECO:0007669"/>
    <property type="project" value="InterPro"/>
</dbReference>
<evidence type="ECO:0000256" key="4">
    <source>
        <dbReference type="ARBA" id="ARBA00021061"/>
    </source>
</evidence>
<evidence type="ECO:0000256" key="3">
    <source>
        <dbReference type="ARBA" id="ARBA00006585"/>
    </source>
</evidence>
<reference evidence="13" key="1">
    <citation type="submission" date="2018-04" db="EMBL/GenBank/DDBJ databases">
        <authorList>
            <person name="Go L.Y."/>
            <person name="Mitchell J.A."/>
        </authorList>
    </citation>
    <scope>NUCLEOTIDE SEQUENCE</scope>
    <source>
        <tissue evidence="13">Whole organism</tissue>
    </source>
</reference>
<evidence type="ECO:0000256" key="6">
    <source>
        <dbReference type="ARBA" id="ARBA00022763"/>
    </source>
</evidence>
<dbReference type="EMBL" id="UFQT01001199">
    <property type="protein sequence ID" value="SSX29449.1"/>
    <property type="molecule type" value="Genomic_DNA"/>
</dbReference>
<feature type="domain" description="Protein MMS22-like N-terminal" evidence="11">
    <location>
        <begin position="188"/>
        <end position="657"/>
    </location>
</feature>
<accession>A0A336MKD9</accession>
<dbReference type="PANTHER" id="PTHR28547:SF1">
    <property type="entry name" value="PROTEIN MMS22-LIKE"/>
    <property type="match status" value="1"/>
</dbReference>
<dbReference type="PANTHER" id="PTHR28547">
    <property type="entry name" value="PROTEIN MMS22-LIKE"/>
    <property type="match status" value="1"/>
</dbReference>
<name>A0A336MKD9_CULSO</name>
<evidence type="ECO:0000256" key="8">
    <source>
        <dbReference type="ARBA" id="ARBA00023204"/>
    </source>
</evidence>
<dbReference type="InterPro" id="IPR029425">
    <property type="entry name" value="MMS22L_N"/>
</dbReference>
<evidence type="ECO:0000313" key="13">
    <source>
        <dbReference type="EMBL" id="SSX09653.1"/>
    </source>
</evidence>
<evidence type="ECO:0000256" key="2">
    <source>
        <dbReference type="ARBA" id="ARBA00004286"/>
    </source>
</evidence>
<dbReference type="InterPro" id="IPR029424">
    <property type="entry name" value="MMS22L_C"/>
</dbReference>
<organism evidence="14">
    <name type="scientific">Culicoides sonorensis</name>
    <name type="common">Biting midge</name>
    <dbReference type="NCBI Taxonomy" id="179676"/>
    <lineage>
        <taxon>Eukaryota</taxon>
        <taxon>Metazoa</taxon>
        <taxon>Ecdysozoa</taxon>
        <taxon>Arthropoda</taxon>
        <taxon>Hexapoda</taxon>
        <taxon>Insecta</taxon>
        <taxon>Pterygota</taxon>
        <taxon>Neoptera</taxon>
        <taxon>Endopterygota</taxon>
        <taxon>Diptera</taxon>
        <taxon>Nematocera</taxon>
        <taxon>Chironomoidea</taxon>
        <taxon>Ceratopogonidae</taxon>
        <taxon>Ceratopogoninae</taxon>
        <taxon>Culicoides</taxon>
        <taxon>Monoculicoides</taxon>
    </lineage>
</organism>
<feature type="domain" description="MMS22-like C-terminal" evidence="12">
    <location>
        <begin position="805"/>
        <end position="1126"/>
    </location>
</feature>
<evidence type="ECO:0000256" key="1">
    <source>
        <dbReference type="ARBA" id="ARBA00004123"/>
    </source>
</evidence>
<evidence type="ECO:0000259" key="11">
    <source>
        <dbReference type="Pfam" id="PF14910"/>
    </source>
</evidence>
<keyword evidence="8" id="KW-0234">DNA repair</keyword>
<dbReference type="Pfam" id="PF14911">
    <property type="entry name" value="MMS22L_C"/>
    <property type="match status" value="1"/>
</dbReference>
<evidence type="ECO:0000313" key="14">
    <source>
        <dbReference type="EMBL" id="SSX29449.1"/>
    </source>
</evidence>
<comment type="similarity">
    <text evidence="3">Belongs to the MMS22 family. MMS22L subfamily.</text>
</comment>
<sequence>MDLVNVDESKLNFYQSDQLPIPHLYIIQHCVKDSSPLKFGKFCSVISFDSKNVNNLFSCNDENLNSNKSPCTFNNQNLNFEIYTSSQRIPALLQLLRRDVQKLEFGAKHNQCGAEKFLRIRLNISNLLRVITINLYYIDTNLVDKYLYLIRQLWCPVILTSHHRELFNSCYDSCATEFIQGQCVSSSAKFHYLHSFLEARWFYLEYLLKRNILSSLETQSGKLSLMDTELEAEFKLWILDVISLCMITFTKAVHDRPSAFEILEQKSIFTCVCYLDVLVVCSEFCSYLHENHYFGTFCDYFNEILTAFEEDKIYEYVKTLSNRLPQMGHIFQRLKGDLTLPKLKADQYEIFRINCLMRISKVKTENQKELINGVRSTLTAFLRRDLGEDQLRALLLFLNDCFGSSWENKCDLISMFFDCIYKKINTQYFMPNSRLDSLMVVESTGQDFLKEITQLIESETIFSQHSTSFSILAHIIAKTLIKLRETSQRQIANKLLGRIFSKFNMAKIIQLSERGLHNFITLIVILAKSCDLSEFGNRLMDILLSIQYNKLLPERQKILVKGQLSLFILFASNEMPSGKHVERILAQLKENIADQSNLWELLSLILKEILAKRKYFDEGSYNLIGNWIRPYVTGCNESERNDFFKSILEVLRNLDDHCAVFEMAQTRQKLLKAIFEYLLPVIKQYFLKKSVPKILFVGGIAAKLTSIANDIEGSPSFENLLSFFGDVMRPNIENGIIYYTNLSFDTIPTEFLVQNWIKFELLSQDIPREKMELIRQKFLSVQDVQKILSNIIESVKKVNFGGPAPLLFFKAMFEKYYLMENYNDKLDLVKTAEKYLTNYTKWAKIYIESTNVYRFTSSLLKYCAPMFYSKMNHSCIFNQIIGELVLTSEVMMLKQPSTPLCRNMSLSFTDYCITLTKMNYSNDSALAEKFTNIISKWTILLAKSDPEMTFAKKAYILLVRNADEETIRVTLKTFSDNFLKVKGVVPENVNIGVQIYQALYHDVMKLDEVKIRAVMMGSLHEVFEQIAQYDEKIMSKRILLEIVKDLLSPRKIQEFPFLESLIIDVLSKAIDKRKLLHQKNQFFSLFNKLVEINVNIIEMFLPYLNDAIKEIESVMGNANCNGLRDSQMNLIKKVSAAKR</sequence>
<gene>
    <name evidence="14" type="primary">CSON001298</name>
</gene>
<dbReference type="OMA" id="CFCLLDE"/>
<dbReference type="AlphaFoldDB" id="A0A336MKD9"/>
<dbReference type="EMBL" id="UFQS01001199">
    <property type="protein sequence ID" value="SSX09653.1"/>
    <property type="molecule type" value="Genomic_DNA"/>
</dbReference>
<dbReference type="GO" id="GO:0006325">
    <property type="term" value="P:chromatin organization"/>
    <property type="evidence" value="ECO:0007669"/>
    <property type="project" value="UniProtKB-KW"/>
</dbReference>
<keyword evidence="6" id="KW-0227">DNA damage</keyword>
<reference evidence="14" key="2">
    <citation type="submission" date="2018-07" db="EMBL/GenBank/DDBJ databases">
        <authorList>
            <person name="Quirk P.G."/>
            <person name="Krulwich T.A."/>
        </authorList>
    </citation>
    <scope>NUCLEOTIDE SEQUENCE</scope>
</reference>